<dbReference type="InterPro" id="IPR020846">
    <property type="entry name" value="MFS_dom"/>
</dbReference>
<feature type="transmembrane region" description="Helical" evidence="8">
    <location>
        <begin position="241"/>
        <end position="260"/>
    </location>
</feature>
<dbReference type="EMBL" id="LFIW01002369">
    <property type="protein sequence ID" value="KZL72554.1"/>
    <property type="molecule type" value="Genomic_DNA"/>
</dbReference>
<evidence type="ECO:0000256" key="8">
    <source>
        <dbReference type="SAM" id="Phobius"/>
    </source>
</evidence>
<comment type="subcellular location">
    <subcellularLocation>
        <location evidence="1">Membrane</location>
        <topology evidence="1">Multi-pass membrane protein</topology>
    </subcellularLocation>
</comment>
<dbReference type="FunFam" id="1.20.1250.20:FF:000196">
    <property type="entry name" value="MFS toxin efflux pump (AflT)"/>
    <property type="match status" value="1"/>
</dbReference>
<dbReference type="InterPro" id="IPR036259">
    <property type="entry name" value="MFS_trans_sf"/>
</dbReference>
<keyword evidence="11" id="KW-1185">Reference proteome</keyword>
<gene>
    <name evidence="10" type="ORF">CI238_09287</name>
</gene>
<dbReference type="AlphaFoldDB" id="A0A166TVF6"/>
<feature type="transmembrane region" description="Helical" evidence="8">
    <location>
        <begin position="388"/>
        <end position="409"/>
    </location>
</feature>
<evidence type="ECO:0000313" key="11">
    <source>
        <dbReference type="Proteomes" id="UP000076584"/>
    </source>
</evidence>
<dbReference type="GO" id="GO:0022857">
    <property type="term" value="F:transmembrane transporter activity"/>
    <property type="evidence" value="ECO:0007669"/>
    <property type="project" value="InterPro"/>
</dbReference>
<protein>
    <submittedName>
        <fullName evidence="10">Major facilitator superfamily transporter</fullName>
    </submittedName>
</protein>
<reference evidence="10 11" key="1">
    <citation type="submission" date="2015-06" db="EMBL/GenBank/DDBJ databases">
        <title>Survival trade-offs in plant roots during colonization by closely related pathogenic and mutualistic fungi.</title>
        <authorList>
            <person name="Hacquard S."/>
            <person name="Kracher B."/>
            <person name="Hiruma K."/>
            <person name="Weinman A."/>
            <person name="Muench P."/>
            <person name="Garrido Oter R."/>
            <person name="Ver Loren van Themaat E."/>
            <person name="Dallerey J.-F."/>
            <person name="Damm U."/>
            <person name="Henrissat B."/>
            <person name="Lespinet O."/>
            <person name="Thon M."/>
            <person name="Kemen E."/>
            <person name="McHardy A.C."/>
            <person name="Schulze-Lefert P."/>
            <person name="O'Connell R.J."/>
        </authorList>
    </citation>
    <scope>NUCLEOTIDE SEQUENCE [LARGE SCALE GENOMIC DNA]</scope>
    <source>
        <strain evidence="10 11">MAFF 238704</strain>
    </source>
</reference>
<evidence type="ECO:0000256" key="1">
    <source>
        <dbReference type="ARBA" id="ARBA00004141"/>
    </source>
</evidence>
<evidence type="ECO:0000313" key="10">
    <source>
        <dbReference type="EMBL" id="KZL72554.1"/>
    </source>
</evidence>
<feature type="transmembrane region" description="Helical" evidence="8">
    <location>
        <begin position="184"/>
        <end position="203"/>
    </location>
</feature>
<feature type="compositionally biased region" description="Basic and acidic residues" evidence="7">
    <location>
        <begin position="49"/>
        <end position="66"/>
    </location>
</feature>
<comment type="caution">
    <text evidence="10">The sequence shown here is derived from an EMBL/GenBank/DDBJ whole genome shotgun (WGS) entry which is preliminary data.</text>
</comment>
<evidence type="ECO:0000256" key="5">
    <source>
        <dbReference type="ARBA" id="ARBA00022989"/>
    </source>
</evidence>
<keyword evidence="6 8" id="KW-0472">Membrane</keyword>
<evidence type="ECO:0000256" key="7">
    <source>
        <dbReference type="SAM" id="MobiDB-lite"/>
    </source>
</evidence>
<evidence type="ECO:0000259" key="9">
    <source>
        <dbReference type="PROSITE" id="PS50850"/>
    </source>
</evidence>
<keyword evidence="3" id="KW-0813">Transport</keyword>
<organism evidence="10 11">
    <name type="scientific">Colletotrichum incanum</name>
    <name type="common">Soybean anthracnose fungus</name>
    <dbReference type="NCBI Taxonomy" id="1573173"/>
    <lineage>
        <taxon>Eukaryota</taxon>
        <taxon>Fungi</taxon>
        <taxon>Dikarya</taxon>
        <taxon>Ascomycota</taxon>
        <taxon>Pezizomycotina</taxon>
        <taxon>Sordariomycetes</taxon>
        <taxon>Hypocreomycetidae</taxon>
        <taxon>Glomerellales</taxon>
        <taxon>Glomerellaceae</taxon>
        <taxon>Colletotrichum</taxon>
        <taxon>Colletotrichum spaethianum species complex</taxon>
    </lineage>
</organism>
<feature type="transmembrane region" description="Helical" evidence="8">
    <location>
        <begin position="454"/>
        <end position="472"/>
    </location>
</feature>
<dbReference type="SUPFAM" id="SSF103473">
    <property type="entry name" value="MFS general substrate transporter"/>
    <property type="match status" value="1"/>
</dbReference>
<evidence type="ECO:0000256" key="6">
    <source>
        <dbReference type="ARBA" id="ARBA00023136"/>
    </source>
</evidence>
<keyword evidence="4 8" id="KW-0812">Transmembrane</keyword>
<comment type="similarity">
    <text evidence="2">Belongs to the major facilitator superfamily. TCR/Tet family.</text>
</comment>
<feature type="transmembrane region" description="Helical" evidence="8">
    <location>
        <begin position="209"/>
        <end position="234"/>
    </location>
</feature>
<dbReference type="Proteomes" id="UP000076584">
    <property type="component" value="Unassembled WGS sequence"/>
</dbReference>
<feature type="transmembrane region" description="Helical" evidence="8">
    <location>
        <begin position="89"/>
        <end position="115"/>
    </location>
</feature>
<feature type="transmembrane region" description="Helical" evidence="8">
    <location>
        <begin position="320"/>
        <end position="340"/>
    </location>
</feature>
<feature type="transmembrane region" description="Helical" evidence="8">
    <location>
        <begin position="429"/>
        <end position="447"/>
    </location>
</feature>
<evidence type="ECO:0000256" key="4">
    <source>
        <dbReference type="ARBA" id="ARBA00022692"/>
    </source>
</evidence>
<feature type="transmembrane region" description="Helical" evidence="8">
    <location>
        <begin position="127"/>
        <end position="147"/>
    </location>
</feature>
<dbReference type="InterPro" id="IPR011701">
    <property type="entry name" value="MFS"/>
</dbReference>
<dbReference type="GO" id="GO:0005886">
    <property type="term" value="C:plasma membrane"/>
    <property type="evidence" value="ECO:0007669"/>
    <property type="project" value="TreeGrafter"/>
</dbReference>
<feature type="transmembrane region" description="Helical" evidence="8">
    <location>
        <begin position="516"/>
        <end position="540"/>
    </location>
</feature>
<sequence>MNRDTSRGSKELPRPSMTASSQVLTAPPSLAAATDRKPSEKPLISSVHSDAEISEKPADYGSHEASEDAGDLTTDQVDPDEEYITGIKLILVLAALTFVVFLMLLDGSIITTAVPEITTAFNSLSDVGWYGAAYSLSGYVPPIYVVWNSLEGMTQKRRLTNFSNRAALQPFAGKLYTHLRSKQTFLAFLFLFEIGSLICAVAKSSDVFIVGRAVAGMGSAGLFNGALTIIAATVPLQRRPLIIGILIGISNLGLVIGPLIGGAFTEFVNWRWYNNSHTNAGFYINLPIGGVVAVLLVLIHIPSKIATPLPLLQVPSHLDLPGFVLFAPAAIMFLLALQFGGSEHPWNSSVVIGLFVGAGVTTALFLYWEYKQGDDEAMMPLGLFKSRIVWISCVVGALTMSITMVSSYYLPLYFQSVKGATPFQGGVDFLPTILSQLVFAVVSGALVGKLGYYLPWAVFGAAVSTIGTGLISTWTPSTNSASWIGYQVLLGAGRGANMQMHVIAVQANSAPSRLPVAMATLIFLQTFGGAIFLTAAEVIFSEGLGNNLAKYAPAVDAKIILAAGGTGFRTVVPKAELPGVLMAYSKSINEVFYLLIGLGGVTFGMAWGMGWVDIRKKKGEKKGNV</sequence>
<dbReference type="CDD" id="cd17502">
    <property type="entry name" value="MFS_Azr1_MDR_like"/>
    <property type="match status" value="1"/>
</dbReference>
<feature type="transmembrane region" description="Helical" evidence="8">
    <location>
        <begin position="591"/>
        <end position="612"/>
    </location>
</feature>
<dbReference type="Pfam" id="PF07690">
    <property type="entry name" value="MFS_1"/>
    <property type="match status" value="1"/>
</dbReference>
<accession>A0A166TVF6</accession>
<feature type="region of interest" description="Disordered" evidence="7">
    <location>
        <begin position="1"/>
        <end position="77"/>
    </location>
</feature>
<feature type="transmembrane region" description="Helical" evidence="8">
    <location>
        <begin position="346"/>
        <end position="368"/>
    </location>
</feature>
<feature type="domain" description="Major facilitator superfamily (MFS) profile" evidence="9">
    <location>
        <begin position="92"/>
        <end position="625"/>
    </location>
</feature>
<feature type="compositionally biased region" description="Basic and acidic residues" evidence="7">
    <location>
        <begin position="1"/>
        <end position="13"/>
    </location>
</feature>
<name>A0A166TVF6_COLIC</name>
<keyword evidence="5 8" id="KW-1133">Transmembrane helix</keyword>
<dbReference type="PANTHER" id="PTHR23501:SF193">
    <property type="entry name" value="MULTIDRUG TRANSPORTER, PUTATIVE (AFU_ORTHOLOGUE AFUA_8G00940)-RELATED"/>
    <property type="match status" value="1"/>
</dbReference>
<evidence type="ECO:0000256" key="3">
    <source>
        <dbReference type="ARBA" id="ARBA00022448"/>
    </source>
</evidence>
<proteinExistence type="inferred from homology"/>
<dbReference type="PROSITE" id="PS50850">
    <property type="entry name" value="MFS"/>
    <property type="match status" value="1"/>
</dbReference>
<dbReference type="Gene3D" id="1.20.1250.20">
    <property type="entry name" value="MFS general substrate transporter like domains"/>
    <property type="match status" value="2"/>
</dbReference>
<evidence type="ECO:0000256" key="2">
    <source>
        <dbReference type="ARBA" id="ARBA00007520"/>
    </source>
</evidence>
<dbReference type="PANTHER" id="PTHR23501">
    <property type="entry name" value="MAJOR FACILITATOR SUPERFAMILY"/>
    <property type="match status" value="1"/>
</dbReference>
<feature type="transmembrane region" description="Helical" evidence="8">
    <location>
        <begin position="280"/>
        <end position="299"/>
    </location>
</feature>